<organism evidence="1 2">
    <name type="scientific">Selenobaculum gibii</name>
    <dbReference type="NCBI Taxonomy" id="3054208"/>
    <lineage>
        <taxon>Bacteria</taxon>
        <taxon>Bacillati</taxon>
        <taxon>Bacillota</taxon>
        <taxon>Negativicutes</taxon>
        <taxon>Selenomonadales</taxon>
        <taxon>Selenomonadaceae</taxon>
        <taxon>Selenobaculum</taxon>
    </lineage>
</organism>
<sequence length="440" mass="52023">MSNKTFINELKDIYEDGYLVPFIGAGLSIPFSVPDWGNLIRNCAIEMGIKEIELPLLEMVEHNLEKYDYWEAVRLIKNYLNRSDEDIQQYVARTVNASINLDVDKSNHNYSDLSKMSFTSYITTNYDHILSEFLMSNFIPINLKDINSNIQNIVNSKSEKRIFHLHGHISDSSSIVLSHDKYMELYNDDKYKILFSTFTNTKTFLFIGFSFNDIFIQKIIKENYEAFKVKHYIVLDRPTAEQIVFLKSNFNLETISYDSHDSSHVEEIRKILLEISELKNDTKKQDLVDDFMDELIEVLPNLEKKRELEKNLFCQKLRLENIKENKIDYSKDCFFTAEQYIRWLKKSGIKNNEKIITHMLHFCYLKYKDLLIQVYEGHKNSDEFLQSVHNALSILNFNHVEKFLDKNMPNEANKKGFIHLVADDEKSQQPVWWGEKRFDK</sequence>
<dbReference type="EMBL" id="CP120678">
    <property type="protein sequence ID" value="WIW70284.1"/>
    <property type="molecule type" value="Genomic_DNA"/>
</dbReference>
<dbReference type="KEGG" id="sgbi:P3F81_10345"/>
<evidence type="ECO:0000313" key="1">
    <source>
        <dbReference type="EMBL" id="WIW70284.1"/>
    </source>
</evidence>
<accession>A0A9Y2AGB0</accession>
<gene>
    <name evidence="1" type="ORF">P3F81_10345</name>
</gene>
<protein>
    <submittedName>
        <fullName evidence="1">SIR2 family protein</fullName>
    </submittedName>
</protein>
<dbReference type="SUPFAM" id="SSF52467">
    <property type="entry name" value="DHS-like NAD/FAD-binding domain"/>
    <property type="match status" value="1"/>
</dbReference>
<evidence type="ECO:0000313" key="2">
    <source>
        <dbReference type="Proteomes" id="UP001243623"/>
    </source>
</evidence>
<dbReference type="InterPro" id="IPR029035">
    <property type="entry name" value="DHS-like_NAD/FAD-binding_dom"/>
</dbReference>
<dbReference type="AlphaFoldDB" id="A0A9Y2AGB0"/>
<dbReference type="Proteomes" id="UP001243623">
    <property type="component" value="Chromosome"/>
</dbReference>
<proteinExistence type="predicted"/>
<name>A0A9Y2AGB0_9FIRM</name>
<reference evidence="1" key="1">
    <citation type="submission" date="2023-03" db="EMBL/GenBank/DDBJ databases">
        <title>Selenobaculum gbiensis gen. nov. sp. nov., a new bacterium isolated from the gut microbiota of IBD patient.</title>
        <authorList>
            <person name="Yeo S."/>
            <person name="Park H."/>
            <person name="Huh C.S."/>
        </authorList>
    </citation>
    <scope>NUCLEOTIDE SEQUENCE</scope>
    <source>
        <strain evidence="1">ICN-92133</strain>
    </source>
</reference>
<keyword evidence="2" id="KW-1185">Reference proteome</keyword>
<dbReference type="RefSeq" id="WP_147670072.1">
    <property type="nucleotide sequence ID" value="NZ_CP120678.1"/>
</dbReference>
<dbReference type="Pfam" id="PF13289">
    <property type="entry name" value="SIR2_2"/>
    <property type="match status" value="1"/>
</dbReference>